<protein>
    <submittedName>
        <fullName evidence="1">Uncharacterized protein</fullName>
    </submittedName>
</protein>
<dbReference type="OrthoDB" id="4537670at2759"/>
<comment type="caution">
    <text evidence="1">The sequence shown here is derived from an EMBL/GenBank/DDBJ whole genome shotgun (WGS) entry which is preliminary data.</text>
</comment>
<accession>A0A8H4UEV5</accession>
<proteinExistence type="predicted"/>
<evidence type="ECO:0000313" key="1">
    <source>
        <dbReference type="EMBL" id="KAF4974840.1"/>
    </source>
</evidence>
<reference evidence="1" key="2">
    <citation type="submission" date="2020-05" db="EMBL/GenBank/DDBJ databases">
        <authorList>
            <person name="Kim H.-S."/>
            <person name="Proctor R.H."/>
            <person name="Brown D.W."/>
        </authorList>
    </citation>
    <scope>NUCLEOTIDE SEQUENCE</scope>
    <source>
        <strain evidence="1">NRRL 22465</strain>
    </source>
</reference>
<name>A0A8H4UEV5_9HYPO</name>
<dbReference type="Proteomes" id="UP000635477">
    <property type="component" value="Unassembled WGS sequence"/>
</dbReference>
<gene>
    <name evidence="1" type="ORF">FZEAL_8301</name>
</gene>
<dbReference type="AlphaFoldDB" id="A0A8H4UEV5"/>
<sequence length="99" mass="11102">MSNHHIGKLPGARKEGDDWIVTINDQFQYGQKNSQGQSRWLVFHDEDNKIYQHRFLVNTMQSNAAPWAKTLATSLGGFDIAHGIPDLGSAFLGETLKSF</sequence>
<keyword evidence="2" id="KW-1185">Reference proteome</keyword>
<organism evidence="1 2">
    <name type="scientific">Fusarium zealandicum</name>
    <dbReference type="NCBI Taxonomy" id="1053134"/>
    <lineage>
        <taxon>Eukaryota</taxon>
        <taxon>Fungi</taxon>
        <taxon>Dikarya</taxon>
        <taxon>Ascomycota</taxon>
        <taxon>Pezizomycotina</taxon>
        <taxon>Sordariomycetes</taxon>
        <taxon>Hypocreomycetidae</taxon>
        <taxon>Hypocreales</taxon>
        <taxon>Nectriaceae</taxon>
        <taxon>Fusarium</taxon>
        <taxon>Fusarium staphyleae species complex</taxon>
    </lineage>
</organism>
<reference evidence="1" key="1">
    <citation type="journal article" date="2020" name="BMC Genomics">
        <title>Correction to: Identification and distribution of gene clusters required for synthesis of sphingolipid metabolism inhibitors in diverse species of the filamentous fungus Fusarium.</title>
        <authorList>
            <person name="Kim H.S."/>
            <person name="Lohmar J.M."/>
            <person name="Busman M."/>
            <person name="Brown D.W."/>
            <person name="Naumann T.A."/>
            <person name="Divon H.H."/>
            <person name="Lysoe E."/>
            <person name="Uhlig S."/>
            <person name="Proctor R.H."/>
        </authorList>
    </citation>
    <scope>NUCLEOTIDE SEQUENCE</scope>
    <source>
        <strain evidence="1">NRRL 22465</strain>
    </source>
</reference>
<dbReference type="EMBL" id="JABEYC010000700">
    <property type="protein sequence ID" value="KAF4974840.1"/>
    <property type="molecule type" value="Genomic_DNA"/>
</dbReference>
<evidence type="ECO:0000313" key="2">
    <source>
        <dbReference type="Proteomes" id="UP000635477"/>
    </source>
</evidence>